<protein>
    <recommendedName>
        <fullName evidence="9">SecDF P1 head subdomain domain-containing protein</fullName>
    </recommendedName>
</protein>
<dbReference type="PROSITE" id="PS51257">
    <property type="entry name" value="PROKAR_LIPOPROTEIN"/>
    <property type="match status" value="1"/>
</dbReference>
<proteinExistence type="predicted"/>
<dbReference type="InterPro" id="IPR022813">
    <property type="entry name" value="SecD/SecF_arch_bac"/>
</dbReference>
<evidence type="ECO:0000313" key="10">
    <source>
        <dbReference type="EMBL" id="MFD2564584.1"/>
    </source>
</evidence>
<evidence type="ECO:0000256" key="4">
    <source>
        <dbReference type="ARBA" id="ARBA00022927"/>
    </source>
</evidence>
<name>A0ABW5LLD6_9FLAO</name>
<keyword evidence="6" id="KW-0811">Translocation</keyword>
<keyword evidence="2" id="KW-1003">Cell membrane</keyword>
<evidence type="ECO:0000256" key="3">
    <source>
        <dbReference type="ARBA" id="ARBA00022692"/>
    </source>
</evidence>
<evidence type="ECO:0000256" key="5">
    <source>
        <dbReference type="ARBA" id="ARBA00022989"/>
    </source>
</evidence>
<dbReference type="Pfam" id="PF22599">
    <property type="entry name" value="SecDF_P1_head"/>
    <property type="match status" value="1"/>
</dbReference>
<keyword evidence="5" id="KW-1133">Transmembrane helix</keyword>
<evidence type="ECO:0000256" key="6">
    <source>
        <dbReference type="ARBA" id="ARBA00023010"/>
    </source>
</evidence>
<comment type="caution">
    <text evidence="10">The sequence shown here is derived from an EMBL/GenBank/DDBJ whole genome shotgun (WGS) entry which is preliminary data.</text>
</comment>
<feature type="domain" description="SecDF P1 head subdomain" evidence="9">
    <location>
        <begin position="207"/>
        <end position="304"/>
    </location>
</feature>
<feature type="chain" id="PRO_5047030815" description="SecDF P1 head subdomain domain-containing protein" evidence="8">
    <location>
        <begin position="29"/>
        <end position="317"/>
    </location>
</feature>
<dbReference type="EMBL" id="JBHULE010000019">
    <property type="protein sequence ID" value="MFD2564584.1"/>
    <property type="molecule type" value="Genomic_DNA"/>
</dbReference>
<gene>
    <name evidence="10" type="ORF">ACFSR1_18015</name>
</gene>
<dbReference type="PANTHER" id="PTHR30081:SF1">
    <property type="entry name" value="PROTEIN TRANSLOCASE SUBUNIT SECD"/>
    <property type="match status" value="1"/>
</dbReference>
<keyword evidence="1" id="KW-0813">Transport</keyword>
<keyword evidence="4" id="KW-0653">Protein transport</keyword>
<dbReference type="PANTHER" id="PTHR30081">
    <property type="entry name" value="PROTEIN-EXPORT MEMBRANE PROTEIN SEC"/>
    <property type="match status" value="1"/>
</dbReference>
<evidence type="ECO:0000256" key="7">
    <source>
        <dbReference type="ARBA" id="ARBA00023136"/>
    </source>
</evidence>
<accession>A0ABW5LLD6</accession>
<evidence type="ECO:0000259" key="9">
    <source>
        <dbReference type="Pfam" id="PF22599"/>
    </source>
</evidence>
<keyword evidence="8" id="KW-0732">Signal</keyword>
<organism evidence="10 11">
    <name type="scientific">Aquimarina rubra</name>
    <dbReference type="NCBI Taxonomy" id="1920033"/>
    <lineage>
        <taxon>Bacteria</taxon>
        <taxon>Pseudomonadati</taxon>
        <taxon>Bacteroidota</taxon>
        <taxon>Flavobacteriia</taxon>
        <taxon>Flavobacteriales</taxon>
        <taxon>Flavobacteriaceae</taxon>
        <taxon>Aquimarina</taxon>
    </lineage>
</organism>
<reference evidence="11" key="1">
    <citation type="journal article" date="2019" name="Int. J. Syst. Evol. Microbiol.">
        <title>The Global Catalogue of Microorganisms (GCM) 10K type strain sequencing project: providing services to taxonomists for standard genome sequencing and annotation.</title>
        <authorList>
            <consortium name="The Broad Institute Genomics Platform"/>
            <consortium name="The Broad Institute Genome Sequencing Center for Infectious Disease"/>
            <person name="Wu L."/>
            <person name="Ma J."/>
        </authorList>
    </citation>
    <scope>NUCLEOTIDE SEQUENCE [LARGE SCALE GENOMIC DNA]</scope>
    <source>
        <strain evidence="11">KCTC 52274</strain>
    </source>
</reference>
<evidence type="ECO:0000313" key="11">
    <source>
        <dbReference type="Proteomes" id="UP001597319"/>
    </source>
</evidence>
<evidence type="ECO:0000256" key="2">
    <source>
        <dbReference type="ARBA" id="ARBA00022475"/>
    </source>
</evidence>
<dbReference type="InterPro" id="IPR054384">
    <property type="entry name" value="SecDF_P1_head"/>
</dbReference>
<evidence type="ECO:0000256" key="8">
    <source>
        <dbReference type="SAM" id="SignalP"/>
    </source>
</evidence>
<sequence length="317" mass="35756">MFKKSLSIFKISVRIIMLLLLVSACSFGPKSDKVIEMTLEPNEAVDSDQEMNRIVQKLRQRLQKVTTNAEVLALPDKNQIKITVATHYKTERFNRYIVNPGKLDFYETYKNEEMFSFLAEVYERVKNKDSIVHPFQDLIKESGYPGGPILFSVEERDTATVNRYFSMKGVESALPVKKRYVRFLWGIKEKGTGYIPLYALKKNKLGKPALSGDVVMNAFPTYNALDMPAISMQMNEEGAEKWESLTGKAYQQRSNIAIVLNDQVYSAPGVSAGPIHGGRSEISGDFTAEEAQDFANILMSGAIPKMSIIEVKVREIK</sequence>
<dbReference type="Proteomes" id="UP001597319">
    <property type="component" value="Unassembled WGS sequence"/>
</dbReference>
<feature type="signal peptide" evidence="8">
    <location>
        <begin position="1"/>
        <end position="28"/>
    </location>
</feature>
<keyword evidence="7" id="KW-0472">Membrane</keyword>
<keyword evidence="3" id="KW-0812">Transmembrane</keyword>
<keyword evidence="11" id="KW-1185">Reference proteome</keyword>
<dbReference type="RefSeq" id="WP_378294407.1">
    <property type="nucleotide sequence ID" value="NZ_JBHULE010000019.1"/>
</dbReference>
<dbReference type="Gene3D" id="3.30.1360.200">
    <property type="match status" value="1"/>
</dbReference>
<evidence type="ECO:0000256" key="1">
    <source>
        <dbReference type="ARBA" id="ARBA00022448"/>
    </source>
</evidence>